<proteinExistence type="predicted"/>
<dbReference type="Proteomes" id="UP001364472">
    <property type="component" value="Unassembled WGS sequence"/>
</dbReference>
<sequence>MNQTASIPAHGDAAPAAVCSEDEVIALVHRFYARVRQDALLGPIFERHIRDWDAHLANLVDFWSATLRGTRRFRGAPMAKHMALPGLRPVLFRRWLELFGQTTAELGNRRLKREADERAAAIALRLWERYQIEGCDVVSAH</sequence>
<reference evidence="5 6" key="1">
    <citation type="journal article" date="2016" name="Antonie Van Leeuwenhoek">
        <title>Denitratimonas tolerans gen. nov., sp. nov., a denitrifying bacterium isolated from a bioreactor for tannery wastewater treatment.</title>
        <authorList>
            <person name="Han S.I."/>
            <person name="Kim J.O."/>
            <person name="Lee Y.R."/>
            <person name="Ekpeghere K.I."/>
            <person name="Koh S.C."/>
            <person name="Whang K.S."/>
        </authorList>
    </citation>
    <scope>NUCLEOTIDE SEQUENCE [LARGE SCALE GENOMIC DNA]</scope>
    <source>
        <strain evidence="5 6">KACC 17565</strain>
    </source>
</reference>
<keyword evidence="2" id="KW-0349">Heme</keyword>
<dbReference type="CDD" id="cd08916">
    <property type="entry name" value="TrHb3_P"/>
    <property type="match status" value="1"/>
</dbReference>
<evidence type="ECO:0000256" key="4">
    <source>
        <dbReference type="ARBA" id="ARBA00023004"/>
    </source>
</evidence>
<evidence type="ECO:0000256" key="3">
    <source>
        <dbReference type="ARBA" id="ARBA00022723"/>
    </source>
</evidence>
<accession>A0AAW9R948</accession>
<keyword evidence="1" id="KW-0813">Transport</keyword>
<dbReference type="RefSeq" id="WP_337335973.1">
    <property type="nucleotide sequence ID" value="NZ_JBBDHC010000017.1"/>
</dbReference>
<dbReference type="InterPro" id="IPR012292">
    <property type="entry name" value="Globin/Proto"/>
</dbReference>
<dbReference type="AlphaFoldDB" id="A0AAW9R948"/>
<evidence type="ECO:0000313" key="5">
    <source>
        <dbReference type="EMBL" id="MEJ1250271.1"/>
    </source>
</evidence>
<dbReference type="InterPro" id="IPR009050">
    <property type="entry name" value="Globin-like_sf"/>
</dbReference>
<dbReference type="EMBL" id="JBBDHC010000017">
    <property type="protein sequence ID" value="MEJ1250271.1"/>
    <property type="molecule type" value="Genomic_DNA"/>
</dbReference>
<dbReference type="GO" id="GO:0020037">
    <property type="term" value="F:heme binding"/>
    <property type="evidence" value="ECO:0007669"/>
    <property type="project" value="InterPro"/>
</dbReference>
<evidence type="ECO:0000256" key="2">
    <source>
        <dbReference type="ARBA" id="ARBA00022617"/>
    </source>
</evidence>
<comment type="caution">
    <text evidence="5">The sequence shown here is derived from an EMBL/GenBank/DDBJ whole genome shotgun (WGS) entry which is preliminary data.</text>
</comment>
<organism evidence="5 6">
    <name type="scientific">Denitratimonas tolerans</name>
    <dbReference type="NCBI Taxonomy" id="1338420"/>
    <lineage>
        <taxon>Bacteria</taxon>
        <taxon>Pseudomonadati</taxon>
        <taxon>Pseudomonadota</taxon>
        <taxon>Gammaproteobacteria</taxon>
        <taxon>Lysobacterales</taxon>
        <taxon>Lysobacteraceae</taxon>
        <taxon>Denitratimonas</taxon>
    </lineage>
</organism>
<evidence type="ECO:0000313" key="6">
    <source>
        <dbReference type="Proteomes" id="UP001364472"/>
    </source>
</evidence>
<dbReference type="GO" id="GO:0019825">
    <property type="term" value="F:oxygen binding"/>
    <property type="evidence" value="ECO:0007669"/>
    <property type="project" value="InterPro"/>
</dbReference>
<dbReference type="Gene3D" id="1.10.490.10">
    <property type="entry name" value="Globins"/>
    <property type="match status" value="1"/>
</dbReference>
<dbReference type="Pfam" id="PF01152">
    <property type="entry name" value="Bac_globin"/>
    <property type="match status" value="1"/>
</dbReference>
<keyword evidence="6" id="KW-1185">Reference proteome</keyword>
<evidence type="ECO:0000256" key="1">
    <source>
        <dbReference type="ARBA" id="ARBA00022448"/>
    </source>
</evidence>
<gene>
    <name evidence="5" type="ORF">WB794_11375</name>
</gene>
<dbReference type="InterPro" id="IPR001486">
    <property type="entry name" value="Hemoglobin_trunc"/>
</dbReference>
<protein>
    <submittedName>
        <fullName evidence="5">Group III truncated hemoglobin</fullName>
    </submittedName>
</protein>
<keyword evidence="4" id="KW-0408">Iron</keyword>
<dbReference type="SUPFAM" id="SSF46458">
    <property type="entry name" value="Globin-like"/>
    <property type="match status" value="1"/>
</dbReference>
<name>A0AAW9R948_9GAMM</name>
<dbReference type="GO" id="GO:0046872">
    <property type="term" value="F:metal ion binding"/>
    <property type="evidence" value="ECO:0007669"/>
    <property type="project" value="UniProtKB-KW"/>
</dbReference>
<keyword evidence="3" id="KW-0479">Metal-binding</keyword>